<sequence length="55" mass="6131">MGNGVLPIPVINLARNPVLGETSQSELSNGNFNRRPKIELSNFDGNHPKTWIRKC</sequence>
<name>B9SUS0_RICCO</name>
<reference evidence="2" key="1">
    <citation type="journal article" date="2010" name="Nat. Biotechnol.">
        <title>Draft genome sequence of the oilseed species Ricinus communis.</title>
        <authorList>
            <person name="Chan A.P."/>
            <person name="Crabtree J."/>
            <person name="Zhao Q."/>
            <person name="Lorenzi H."/>
            <person name="Orvis J."/>
            <person name="Puiu D."/>
            <person name="Melake-Berhan A."/>
            <person name="Jones K.M."/>
            <person name="Redman J."/>
            <person name="Chen G."/>
            <person name="Cahoon E.B."/>
            <person name="Gedil M."/>
            <person name="Stanke M."/>
            <person name="Haas B.J."/>
            <person name="Wortman J.R."/>
            <person name="Fraser-Liggett C.M."/>
            <person name="Ravel J."/>
            <person name="Rabinowicz P.D."/>
        </authorList>
    </citation>
    <scope>NUCLEOTIDE SEQUENCE [LARGE SCALE GENOMIC DNA]</scope>
    <source>
        <strain evidence="2">cv. Hale</strain>
    </source>
</reference>
<protein>
    <submittedName>
        <fullName evidence="1">Uncharacterized protein</fullName>
    </submittedName>
</protein>
<proteinExistence type="predicted"/>
<evidence type="ECO:0000313" key="2">
    <source>
        <dbReference type="Proteomes" id="UP000008311"/>
    </source>
</evidence>
<evidence type="ECO:0000313" key="1">
    <source>
        <dbReference type="EMBL" id="EEF32646.1"/>
    </source>
</evidence>
<gene>
    <name evidence="1" type="ORF">RCOM_1362600</name>
</gene>
<dbReference type="Proteomes" id="UP000008311">
    <property type="component" value="Unassembled WGS sequence"/>
</dbReference>
<keyword evidence="2" id="KW-1185">Reference proteome</keyword>
<organism evidence="1 2">
    <name type="scientific">Ricinus communis</name>
    <name type="common">Castor bean</name>
    <dbReference type="NCBI Taxonomy" id="3988"/>
    <lineage>
        <taxon>Eukaryota</taxon>
        <taxon>Viridiplantae</taxon>
        <taxon>Streptophyta</taxon>
        <taxon>Embryophyta</taxon>
        <taxon>Tracheophyta</taxon>
        <taxon>Spermatophyta</taxon>
        <taxon>Magnoliopsida</taxon>
        <taxon>eudicotyledons</taxon>
        <taxon>Gunneridae</taxon>
        <taxon>Pentapetalae</taxon>
        <taxon>rosids</taxon>
        <taxon>fabids</taxon>
        <taxon>Malpighiales</taxon>
        <taxon>Euphorbiaceae</taxon>
        <taxon>Acalyphoideae</taxon>
        <taxon>Acalypheae</taxon>
        <taxon>Ricinus</taxon>
    </lineage>
</organism>
<dbReference type="EMBL" id="EQ974152">
    <property type="protein sequence ID" value="EEF32646.1"/>
    <property type="molecule type" value="Genomic_DNA"/>
</dbReference>
<dbReference type="InParanoid" id="B9SUS0"/>
<dbReference type="AlphaFoldDB" id="B9SUS0"/>
<accession>B9SUS0</accession>